<evidence type="ECO:0000313" key="5">
    <source>
        <dbReference type="Proteomes" id="UP000199519"/>
    </source>
</evidence>
<name>A0A1I0BSA7_9FIRM</name>
<sequence length="265" mass="30813">MKKNICLLMSIFFLSSLFFLSYSAMATIRVEPARIILNELTNKQSTGIIEVINNSEEEVELTAILNDWSLDENNELIVYDPGVTEYTLDRLIKFNPKIFTLSPGGKQIVRFTIAKPENNIDLERRGVIFFERDTGMIDEATGSIVKSQIGSVIYFIPQNTTYEFQFLGLRLYNTENNIPQGIVVDIKNIGNAHLRYYPSYKIINNKNELVMENKFEELIILPGYERQFSFYLKDRLESGKYNFILEFEFFNVKEKAEYQIPITIE</sequence>
<dbReference type="EMBL" id="FOHG01000025">
    <property type="protein sequence ID" value="SET09953.1"/>
    <property type="molecule type" value="Genomic_DNA"/>
</dbReference>
<feature type="chain" id="PRO_5038979996" description="P pilus assembly chaperone PapD" evidence="1">
    <location>
        <begin position="27"/>
        <end position="265"/>
    </location>
</feature>
<keyword evidence="1" id="KW-0732">Signal</keyword>
<evidence type="ECO:0000313" key="4">
    <source>
        <dbReference type="Proteomes" id="UP000198612"/>
    </source>
</evidence>
<dbReference type="RefSeq" id="WP_089720484.1">
    <property type="nucleotide sequence ID" value="NZ_FNBJ01000025.1"/>
</dbReference>
<evidence type="ECO:0000313" key="2">
    <source>
        <dbReference type="EMBL" id="SDF80881.1"/>
    </source>
</evidence>
<evidence type="ECO:0000313" key="3">
    <source>
        <dbReference type="EMBL" id="SET09953.1"/>
    </source>
</evidence>
<dbReference type="Proteomes" id="UP000199519">
    <property type="component" value="Unassembled WGS sequence"/>
</dbReference>
<reference evidence="4 5" key="1">
    <citation type="submission" date="2016-10" db="EMBL/GenBank/DDBJ databases">
        <authorList>
            <person name="Varghese N."/>
            <person name="Submissions S."/>
        </authorList>
    </citation>
    <scope>NUCLEOTIDE SEQUENCE [LARGE SCALE GENOMIC DNA]</scope>
    <source>
        <strain evidence="2 5">WG2</strain>
        <strain evidence="3 4">WG5</strain>
    </source>
</reference>
<dbReference type="EMBL" id="FNBJ01000025">
    <property type="protein sequence ID" value="SDF80881.1"/>
    <property type="molecule type" value="Genomic_DNA"/>
</dbReference>
<feature type="signal peptide" evidence="1">
    <location>
        <begin position="1"/>
        <end position="26"/>
    </location>
</feature>
<keyword evidence="5" id="KW-1185">Reference proteome</keyword>
<proteinExistence type="predicted"/>
<accession>A0A1I0BSA7</accession>
<dbReference type="SUPFAM" id="SSF49354">
    <property type="entry name" value="PapD-like"/>
    <property type="match status" value="1"/>
</dbReference>
<dbReference type="InterPro" id="IPR008962">
    <property type="entry name" value="PapD-like_sf"/>
</dbReference>
<gene>
    <name evidence="2" type="ORF">SAMN04488598_12530</name>
    <name evidence="3" type="ORF">SAMN04515652_12530</name>
</gene>
<evidence type="ECO:0000256" key="1">
    <source>
        <dbReference type="SAM" id="SignalP"/>
    </source>
</evidence>
<dbReference type="AlphaFoldDB" id="A0A1I0BSA7"/>
<evidence type="ECO:0008006" key="6">
    <source>
        <dbReference type="Google" id="ProtNLM"/>
    </source>
</evidence>
<protein>
    <recommendedName>
        <fullName evidence="6">P pilus assembly chaperone PapD</fullName>
    </recommendedName>
</protein>
<organism evidence="3 4">
    <name type="scientific">Halanaerobium congolense</name>
    <dbReference type="NCBI Taxonomy" id="54121"/>
    <lineage>
        <taxon>Bacteria</taxon>
        <taxon>Bacillati</taxon>
        <taxon>Bacillota</taxon>
        <taxon>Clostridia</taxon>
        <taxon>Halanaerobiales</taxon>
        <taxon>Halanaerobiaceae</taxon>
        <taxon>Halanaerobium</taxon>
    </lineage>
</organism>
<dbReference type="Proteomes" id="UP000198612">
    <property type="component" value="Unassembled WGS sequence"/>
</dbReference>